<dbReference type="Pfam" id="PF01321">
    <property type="entry name" value="Creatinase_N"/>
    <property type="match status" value="1"/>
</dbReference>
<dbReference type="Gene3D" id="3.40.350.10">
    <property type="entry name" value="Creatinase/prolidase N-terminal domain"/>
    <property type="match status" value="1"/>
</dbReference>
<evidence type="ECO:0000259" key="2">
    <source>
        <dbReference type="Pfam" id="PF01321"/>
    </source>
</evidence>
<dbReference type="AlphaFoldDB" id="A0AAU7DRW3"/>
<evidence type="ECO:0000259" key="1">
    <source>
        <dbReference type="Pfam" id="PF00557"/>
    </source>
</evidence>
<protein>
    <submittedName>
        <fullName evidence="3">M24 family metallopeptidase</fullName>
    </submittedName>
</protein>
<dbReference type="InterPro" id="IPR036005">
    <property type="entry name" value="Creatinase/aminopeptidase-like"/>
</dbReference>
<organism evidence="3">
    <name type="scientific">Telmatobacter sp. DSM 110680</name>
    <dbReference type="NCBI Taxonomy" id="3036704"/>
    <lineage>
        <taxon>Bacteria</taxon>
        <taxon>Pseudomonadati</taxon>
        <taxon>Acidobacteriota</taxon>
        <taxon>Terriglobia</taxon>
        <taxon>Terriglobales</taxon>
        <taxon>Acidobacteriaceae</taxon>
        <taxon>Telmatobacter</taxon>
    </lineage>
</organism>
<dbReference type="SUPFAM" id="SSF53092">
    <property type="entry name" value="Creatinase/prolidase N-terminal domain"/>
    <property type="match status" value="1"/>
</dbReference>
<proteinExistence type="predicted"/>
<dbReference type="Pfam" id="PF00557">
    <property type="entry name" value="Peptidase_M24"/>
    <property type="match status" value="1"/>
</dbReference>
<dbReference type="InterPro" id="IPR029149">
    <property type="entry name" value="Creatin/AminoP/Spt16_N"/>
</dbReference>
<dbReference type="PANTHER" id="PTHR46112">
    <property type="entry name" value="AMINOPEPTIDASE"/>
    <property type="match status" value="1"/>
</dbReference>
<dbReference type="InterPro" id="IPR050659">
    <property type="entry name" value="Peptidase_M24B"/>
</dbReference>
<feature type="domain" description="Creatinase N-terminal" evidence="2">
    <location>
        <begin position="35"/>
        <end position="130"/>
    </location>
</feature>
<dbReference type="InterPro" id="IPR000994">
    <property type="entry name" value="Pept_M24"/>
</dbReference>
<dbReference type="RefSeq" id="WP_348265246.1">
    <property type="nucleotide sequence ID" value="NZ_CP121196.1"/>
</dbReference>
<dbReference type="CDD" id="cd01066">
    <property type="entry name" value="APP_MetAP"/>
    <property type="match status" value="1"/>
</dbReference>
<dbReference type="Gene3D" id="3.90.230.10">
    <property type="entry name" value="Creatinase/methionine aminopeptidase superfamily"/>
    <property type="match status" value="1"/>
</dbReference>
<sequence length="389" mass="42667">METAIMTKRINKSLVINGTTIVTEADWNEELNAKHERLVAWLGENKFGGVLIRRNENVAWLTGGAVELRVLTPCETGVASLLVTAEGKRYYFTTENEAPRLHDEEFGSLDFEAVLFPWYADNTATVAAELAGGPLGSDTPSSGTTPVNLFPLRASLSQTEIARYRWLGTETAAATVESLHEVEPGLSEYDLEALTAANLLRRGILPSVYLFAVDDRIYKYKHAVARGARLKKYGMLNLCSRKWGLAISITRFIHFGDVPAELIARFKSAAQVNAALLDATRVGATSAELFRVAQAAYSAEGFPGEEKFHHQGGPTGYGEREWVATPEGKESVVNNQAFAWNPSIRGGKAEDTVILRDRKIEWLTATRELPVINAEINGKIYPAAGVLVK</sequence>
<name>A0AAU7DRW3_9BACT</name>
<dbReference type="InterPro" id="IPR000587">
    <property type="entry name" value="Creatinase_N"/>
</dbReference>
<dbReference type="PANTHER" id="PTHR46112:SF2">
    <property type="entry name" value="XAA-PRO AMINOPEPTIDASE P-RELATED"/>
    <property type="match status" value="1"/>
</dbReference>
<dbReference type="EMBL" id="CP121196">
    <property type="protein sequence ID" value="XBH20022.1"/>
    <property type="molecule type" value="Genomic_DNA"/>
</dbReference>
<feature type="domain" description="Peptidase M24" evidence="1">
    <location>
        <begin position="172"/>
        <end position="318"/>
    </location>
</feature>
<gene>
    <name evidence="3" type="ORF">P8935_12030</name>
</gene>
<evidence type="ECO:0000313" key="3">
    <source>
        <dbReference type="EMBL" id="XBH20022.1"/>
    </source>
</evidence>
<accession>A0AAU7DRW3</accession>
<dbReference type="SUPFAM" id="SSF55920">
    <property type="entry name" value="Creatinase/aminopeptidase"/>
    <property type="match status" value="1"/>
</dbReference>
<reference evidence="3" key="1">
    <citation type="submission" date="2023-03" db="EMBL/GenBank/DDBJ databases">
        <title>Edaphobacter sp.</title>
        <authorList>
            <person name="Huber K.J."/>
            <person name="Papendorf J."/>
            <person name="Pilke C."/>
            <person name="Bunk B."/>
            <person name="Sproeer C."/>
            <person name="Pester M."/>
        </authorList>
    </citation>
    <scope>NUCLEOTIDE SEQUENCE</scope>
    <source>
        <strain evidence="3">DSM 110680</strain>
    </source>
</reference>